<dbReference type="Pfam" id="PF20014">
    <property type="entry name" value="GAP1-M"/>
    <property type="match status" value="1"/>
</dbReference>
<keyword evidence="2" id="KW-0472">Membrane</keyword>
<feature type="domain" description="GTPase-associated protein 1 N-terminal" evidence="3">
    <location>
        <begin position="1"/>
        <end position="133"/>
    </location>
</feature>
<sequence>MSFEVVYTSVRRGLRTGAKGFCTVAATEGIPRALHEKLESLSGYRHSEAAAGGAPPVNHSHLIVRVQRKIYHVVSRIADAGIDCSGRTNKIAHHLALTSSETAQYPHGPVSLFTDDGFWCESWDDDPEELPPRNLPSGHASTSTDFDTWESVFGDAGWAGMLGEAAVNGMKPVSIIVPHTDSTIDLLNEALQLVPPELRWKLCFSTYFSRLAPGTQCHWRFVLDGTGEARRLRARSLGALVDPIGSAGELSDSNPFVQAARECQPELVHSSATSESRRAPPAAESTGGRHSRRRRRRPVEARPRPVTAANPFDYNEEDFVDEERNNASADSSSGRRGARSQNRRTGLWLVLGLFGAVIAVLVFFAVQKLS</sequence>
<dbReference type="Proteomes" id="UP000187735">
    <property type="component" value="Chromosome"/>
</dbReference>
<dbReference type="EMBL" id="CP017641">
    <property type="protein sequence ID" value="APZ95836.1"/>
    <property type="molecule type" value="Genomic_DNA"/>
</dbReference>
<dbReference type="OrthoDB" id="224753at2"/>
<evidence type="ECO:0000256" key="2">
    <source>
        <dbReference type="SAM" id="Phobius"/>
    </source>
</evidence>
<dbReference type="InterPro" id="IPR045402">
    <property type="entry name" value="GAP1-N2"/>
</dbReference>
<keyword evidence="6" id="KW-1185">Reference proteome</keyword>
<dbReference type="InterPro" id="IPR045401">
    <property type="entry name" value="GAP1-M"/>
</dbReference>
<evidence type="ECO:0000256" key="1">
    <source>
        <dbReference type="SAM" id="MobiDB-lite"/>
    </source>
</evidence>
<dbReference type="RefSeq" id="WP_077026942.1">
    <property type="nucleotide sequence ID" value="NZ_CP017641.1"/>
</dbReference>
<feature type="transmembrane region" description="Helical" evidence="2">
    <location>
        <begin position="345"/>
        <end position="366"/>
    </location>
</feature>
<dbReference type="Pfam" id="PF20013">
    <property type="entry name" value="GAP1-N2"/>
    <property type="match status" value="1"/>
</dbReference>
<reference evidence="5 6" key="1">
    <citation type="journal article" date="2016" name="Front. Microbiol.">
        <title>Fuerstia marisgermanicae gen. nov., sp. nov., an Unusual Member of the Phylum Planctomycetes from the German Wadden Sea.</title>
        <authorList>
            <person name="Kohn T."/>
            <person name="Heuer A."/>
            <person name="Jogler M."/>
            <person name="Vollmers J."/>
            <person name="Boedeker C."/>
            <person name="Bunk B."/>
            <person name="Rast P."/>
            <person name="Borchert D."/>
            <person name="Glockner I."/>
            <person name="Freese H.M."/>
            <person name="Klenk H.P."/>
            <person name="Overmann J."/>
            <person name="Kaster A.K."/>
            <person name="Rohde M."/>
            <person name="Wiegand S."/>
            <person name="Jogler C."/>
        </authorList>
    </citation>
    <scope>NUCLEOTIDE SEQUENCE [LARGE SCALE GENOMIC DNA]</scope>
    <source>
        <strain evidence="5 6">NH11</strain>
    </source>
</reference>
<proteinExistence type="predicted"/>
<protein>
    <submittedName>
        <fullName evidence="5">Uncharacterized protein</fullName>
    </submittedName>
</protein>
<keyword evidence="2" id="KW-1133">Transmembrane helix</keyword>
<keyword evidence="2" id="KW-0812">Transmembrane</keyword>
<evidence type="ECO:0000259" key="3">
    <source>
        <dbReference type="Pfam" id="PF20013"/>
    </source>
</evidence>
<dbReference type="STRING" id="1891926.Fuma_05498"/>
<feature type="domain" description="GTPase-associated protein 1 middle" evidence="4">
    <location>
        <begin position="149"/>
        <end position="242"/>
    </location>
</feature>
<accession>A0A1P8WP61</accession>
<gene>
    <name evidence="5" type="ORF">Fuma_05498</name>
</gene>
<evidence type="ECO:0000259" key="4">
    <source>
        <dbReference type="Pfam" id="PF20014"/>
    </source>
</evidence>
<evidence type="ECO:0000313" key="5">
    <source>
        <dbReference type="EMBL" id="APZ95836.1"/>
    </source>
</evidence>
<name>A0A1P8WP61_9PLAN</name>
<dbReference type="AlphaFoldDB" id="A0A1P8WP61"/>
<feature type="region of interest" description="Disordered" evidence="1">
    <location>
        <begin position="262"/>
        <end position="340"/>
    </location>
</feature>
<organism evidence="5 6">
    <name type="scientific">Fuerstiella marisgermanici</name>
    <dbReference type="NCBI Taxonomy" id="1891926"/>
    <lineage>
        <taxon>Bacteria</taxon>
        <taxon>Pseudomonadati</taxon>
        <taxon>Planctomycetota</taxon>
        <taxon>Planctomycetia</taxon>
        <taxon>Planctomycetales</taxon>
        <taxon>Planctomycetaceae</taxon>
        <taxon>Fuerstiella</taxon>
    </lineage>
</organism>
<dbReference type="KEGG" id="fmr:Fuma_05498"/>
<evidence type="ECO:0000313" key="6">
    <source>
        <dbReference type="Proteomes" id="UP000187735"/>
    </source>
</evidence>
<feature type="compositionally biased region" description="Low complexity" evidence="1">
    <location>
        <begin position="326"/>
        <end position="335"/>
    </location>
</feature>